<evidence type="ECO:0000259" key="1">
    <source>
        <dbReference type="Pfam" id="PF01636"/>
    </source>
</evidence>
<dbReference type="SUPFAM" id="SSF56112">
    <property type="entry name" value="Protein kinase-like (PK-like)"/>
    <property type="match status" value="1"/>
</dbReference>
<dbReference type="PANTHER" id="PTHR40086">
    <property type="entry name" value="PHOSPHOTRANSFERASE YTMP-RELATED"/>
    <property type="match status" value="1"/>
</dbReference>
<reference evidence="2 3" key="1">
    <citation type="submission" date="2021-01" db="EMBL/GenBank/DDBJ databases">
        <title>Genomic Encyclopedia of Type Strains, Phase IV (KMG-IV): sequencing the most valuable type-strain genomes for metagenomic binning, comparative biology and taxonomic classification.</title>
        <authorList>
            <person name="Goeker M."/>
        </authorList>
    </citation>
    <scope>NUCLEOTIDE SEQUENCE [LARGE SCALE GENOMIC DNA]</scope>
    <source>
        <strain evidence="2 3">DSM 25540</strain>
    </source>
</reference>
<dbReference type="Gene3D" id="3.90.1200.10">
    <property type="match status" value="1"/>
</dbReference>
<dbReference type="Proteomes" id="UP000741863">
    <property type="component" value="Unassembled WGS sequence"/>
</dbReference>
<evidence type="ECO:0000313" key="2">
    <source>
        <dbReference type="EMBL" id="MBM7631880.1"/>
    </source>
</evidence>
<feature type="domain" description="Aminoglycoside phosphotransferase" evidence="1">
    <location>
        <begin position="40"/>
        <end position="224"/>
    </location>
</feature>
<proteinExistence type="predicted"/>
<evidence type="ECO:0000313" key="3">
    <source>
        <dbReference type="Proteomes" id="UP000741863"/>
    </source>
</evidence>
<comment type="caution">
    <text evidence="2">The sequence shown here is derived from an EMBL/GenBank/DDBJ whole genome shotgun (WGS) entry which is preliminary data.</text>
</comment>
<dbReference type="EMBL" id="JAFBEC010000002">
    <property type="protein sequence ID" value="MBM7631880.1"/>
    <property type="molecule type" value="Genomic_DNA"/>
</dbReference>
<name>A0ABS2P8Z5_9BACL</name>
<gene>
    <name evidence="2" type="ORF">JOD17_000972</name>
</gene>
<dbReference type="PANTHER" id="PTHR40086:SF1">
    <property type="entry name" value="CELL CYCLE REGULATOR CCRZ"/>
    <property type="match status" value="1"/>
</dbReference>
<organism evidence="2 3">
    <name type="scientific">Geomicrobium sediminis</name>
    <dbReference type="NCBI Taxonomy" id="1347788"/>
    <lineage>
        <taxon>Bacteria</taxon>
        <taxon>Bacillati</taxon>
        <taxon>Bacillota</taxon>
        <taxon>Bacilli</taxon>
        <taxon>Bacillales</taxon>
        <taxon>Geomicrobium</taxon>
    </lineage>
</organism>
<keyword evidence="3" id="KW-1185">Reference proteome</keyword>
<dbReference type="InterPro" id="IPR052077">
    <property type="entry name" value="CcrZ_PhaseVar_Mediator"/>
</dbReference>
<dbReference type="Pfam" id="PF01636">
    <property type="entry name" value="APH"/>
    <property type="match status" value="1"/>
</dbReference>
<dbReference type="InterPro" id="IPR011009">
    <property type="entry name" value="Kinase-like_dom_sf"/>
</dbReference>
<sequence length="264" mass="30734">MEMLLGSNWNLEPAGGSTGEAFIAHDGSQKLFLKCNSSPFLAVLSAEGIVPKLLWTKRLANGDVITAQRYIEGRELGSKDMQLPEVAQLLRRIHTSKELLEMLKRIENQVHSPDVLLAKLRKKAIYQQHRVPPIYQQAFAYLEQNKTNIEHENFVVCHCDLNHNNWIVENNEALFLIDWDGASVADPALDLSIMLHWYVPRATWEEWLRDYGIELNDSLFRRMHWYITMHTLDYLLESDEDNDVFRSQWVEYLESLMAEDVFTD</sequence>
<accession>A0ABS2P8Z5</accession>
<protein>
    <submittedName>
        <fullName evidence="2">Thiamine kinase-like enzyme</fullName>
    </submittedName>
</protein>
<dbReference type="InterPro" id="IPR002575">
    <property type="entry name" value="Aminoglycoside_PTrfase"/>
</dbReference>